<dbReference type="Proteomes" id="UP000267469">
    <property type="component" value="Unassembled WGS sequence"/>
</dbReference>
<dbReference type="AlphaFoldDB" id="A0A3N0ELG0"/>
<sequence length="64" mass="7255">MAPYLGKLIYNPVILPQHLKTSVRQFFSRFLTESNHCQTTGFSCQVKGLFYYCLSLPTGKVPAL</sequence>
<proteinExistence type="predicted"/>
<keyword evidence="2" id="KW-1185">Reference proteome</keyword>
<organism evidence="1 2">
    <name type="scientific">Sinomicrobium pectinilyticum</name>
    <dbReference type="NCBI Taxonomy" id="1084421"/>
    <lineage>
        <taxon>Bacteria</taxon>
        <taxon>Pseudomonadati</taxon>
        <taxon>Bacteroidota</taxon>
        <taxon>Flavobacteriia</taxon>
        <taxon>Flavobacteriales</taxon>
        <taxon>Flavobacteriaceae</taxon>
        <taxon>Sinomicrobium</taxon>
    </lineage>
</organism>
<gene>
    <name evidence="1" type="ORF">ED312_08030</name>
</gene>
<accession>A0A3N0ELG0</accession>
<name>A0A3N0ELG0_SINP1</name>
<reference evidence="1 2" key="1">
    <citation type="submission" date="2018-10" db="EMBL/GenBank/DDBJ databases">
        <title>Sinomicrobium pectinilyticum sp. nov., a pectinase-producing bacterium isolated from alkaline and saline soil, and emended description of the genus Sinomicrobium.</title>
        <authorList>
            <person name="Cheng B."/>
            <person name="Li C."/>
            <person name="Lai Q."/>
            <person name="Du M."/>
            <person name="Shao Z."/>
            <person name="Xu P."/>
            <person name="Yang C."/>
        </authorList>
    </citation>
    <scope>NUCLEOTIDE SEQUENCE [LARGE SCALE GENOMIC DNA]</scope>
    <source>
        <strain evidence="1 2">5DNS001</strain>
    </source>
</reference>
<evidence type="ECO:0000313" key="2">
    <source>
        <dbReference type="Proteomes" id="UP000267469"/>
    </source>
</evidence>
<evidence type="ECO:0000313" key="1">
    <source>
        <dbReference type="EMBL" id="RNL88725.1"/>
    </source>
</evidence>
<dbReference type="EMBL" id="RJTM01000057">
    <property type="protein sequence ID" value="RNL88725.1"/>
    <property type="molecule type" value="Genomic_DNA"/>
</dbReference>
<comment type="caution">
    <text evidence="1">The sequence shown here is derived from an EMBL/GenBank/DDBJ whole genome shotgun (WGS) entry which is preliminary data.</text>
</comment>
<protein>
    <submittedName>
        <fullName evidence="1">Uncharacterized protein</fullName>
    </submittedName>
</protein>